<reference evidence="2 3" key="1">
    <citation type="journal article" date="2012" name="BMC Genomics">
        <title>Tools to kill: Genome of one of the most destructive plant pathogenic fungi Macrophomina phaseolina.</title>
        <authorList>
            <person name="Islam M.S."/>
            <person name="Haque M.S."/>
            <person name="Islam M.M."/>
            <person name="Emdad E.M."/>
            <person name="Halim A."/>
            <person name="Hossen Q.M.M."/>
            <person name="Hossain M.Z."/>
            <person name="Ahmed B."/>
            <person name="Rahim S."/>
            <person name="Rahman M.S."/>
            <person name="Alam M.M."/>
            <person name="Hou S."/>
            <person name="Wan X."/>
            <person name="Saito J.A."/>
            <person name="Alam M."/>
        </authorList>
    </citation>
    <scope>NUCLEOTIDE SEQUENCE [LARGE SCALE GENOMIC DNA]</scope>
    <source>
        <strain evidence="2 3">MS6</strain>
    </source>
</reference>
<dbReference type="HOGENOM" id="CLU_1669711_0_0_1"/>
<dbReference type="EMBL" id="AHHD01000266">
    <property type="protein sequence ID" value="EKG16604.1"/>
    <property type="molecule type" value="Genomic_DNA"/>
</dbReference>
<evidence type="ECO:0000313" key="3">
    <source>
        <dbReference type="Proteomes" id="UP000007129"/>
    </source>
</evidence>
<organism evidence="2 3">
    <name type="scientific">Macrophomina phaseolina (strain MS6)</name>
    <name type="common">Charcoal rot fungus</name>
    <dbReference type="NCBI Taxonomy" id="1126212"/>
    <lineage>
        <taxon>Eukaryota</taxon>
        <taxon>Fungi</taxon>
        <taxon>Dikarya</taxon>
        <taxon>Ascomycota</taxon>
        <taxon>Pezizomycotina</taxon>
        <taxon>Dothideomycetes</taxon>
        <taxon>Dothideomycetes incertae sedis</taxon>
        <taxon>Botryosphaeriales</taxon>
        <taxon>Botryosphaeriaceae</taxon>
        <taxon>Macrophomina</taxon>
    </lineage>
</organism>
<feature type="compositionally biased region" description="Basic residues" evidence="1">
    <location>
        <begin position="58"/>
        <end position="71"/>
    </location>
</feature>
<accession>K2S289</accession>
<proteinExistence type="predicted"/>
<gene>
    <name evidence="2" type="ORF">MPH_06185</name>
</gene>
<dbReference type="InParanoid" id="K2S289"/>
<dbReference type="Proteomes" id="UP000007129">
    <property type="component" value="Unassembled WGS sequence"/>
</dbReference>
<protein>
    <submittedName>
        <fullName evidence="2">Uncharacterized protein</fullName>
    </submittedName>
</protein>
<evidence type="ECO:0000256" key="1">
    <source>
        <dbReference type="SAM" id="MobiDB-lite"/>
    </source>
</evidence>
<evidence type="ECO:0000313" key="2">
    <source>
        <dbReference type="EMBL" id="EKG16604.1"/>
    </source>
</evidence>
<dbReference type="AlphaFoldDB" id="K2S289"/>
<sequence>MALRMPVAAALRTHVAKERHYRNCNTAGRIHWRISETHKAMDEPKRHMLCRAENGRDRKAKSSGRLGHQRNKKKAQDFRIILTLDKLYCLGDISVLARKINEVASYGKKLEIGVFGKVGGVGWGVWVRGSCFVGGGDVDVVHLAKRSHSAYYFLYLLS</sequence>
<dbReference type="VEuPathDB" id="FungiDB:MPH_06185"/>
<comment type="caution">
    <text evidence="2">The sequence shown here is derived from an EMBL/GenBank/DDBJ whole genome shotgun (WGS) entry which is preliminary data.</text>
</comment>
<name>K2S289_MACPH</name>
<feature type="region of interest" description="Disordered" evidence="1">
    <location>
        <begin position="52"/>
        <end position="71"/>
    </location>
</feature>